<name>A0A167CBT8_COLIC</name>
<evidence type="ECO:0000313" key="1">
    <source>
        <dbReference type="EMBL" id="KZL82391.1"/>
    </source>
</evidence>
<sequence>MATSAMESAFDLESPTVPSLYTPATNPFPVGAVCDSGWEAKATKPWASHDAADALVISDVLVRLSKLNLELHVRAVVVDANKRTINLDSMLYQNGPLFLNNLTLAEFMLKASQDFLTIIIRLMPSQQVGPLLEPAQSASYYPNMPLSLLLSSQKKPHLWPYTSLPAPTKTVSSPLALIMTSVFTQLLTLLEVNLEHLIPRIRRMHVEPITPVRDLTFGGITLAEPCTQGIVFSKAIIHLLERIESALGIGEGSSGQMGLLSERQKEVLWSELGGDIGMGHAPENCNKSGVPLNEDEAGRWADEETYAEYLREAEPNAKIDHMLSDFLANRNPSLSRVFLLFLECNL</sequence>
<reference evidence="1" key="1">
    <citation type="submission" date="2015-06" db="EMBL/GenBank/DDBJ databases">
        <title>Survival trade-offs in plant roots during colonization by closely related pathogenic and mutualistic fungi.</title>
        <authorList>
            <person name="Hacquard S."/>
            <person name="Kracher B."/>
            <person name="Hiruma K."/>
            <person name="Weinman A."/>
            <person name="Muench P."/>
            <person name="Garrido Oter R."/>
            <person name="Ver Loren van Themaat E."/>
            <person name="Dallerey J.-F."/>
            <person name="Damm U."/>
            <person name="Henrissat B."/>
            <person name="Lespinet O."/>
            <person name="Thon M."/>
            <person name="Kemen E."/>
            <person name="McHardy A.C."/>
            <person name="Schulze-Lefert P."/>
            <person name="O'Connell R.J."/>
        </authorList>
    </citation>
    <scope>NUCLEOTIDE SEQUENCE [LARGE SCALE GENOMIC DNA]</scope>
    <source>
        <strain evidence="1">MAFF 238704</strain>
    </source>
</reference>
<dbReference type="Proteomes" id="UP000076584">
    <property type="component" value="Unassembled WGS sequence"/>
</dbReference>
<accession>A0A167CBT8</accession>
<comment type="caution">
    <text evidence="1">The sequence shown here is derived from an EMBL/GenBank/DDBJ whole genome shotgun (WGS) entry which is preliminary data.</text>
</comment>
<gene>
    <name evidence="1" type="ORF">CI238_10698</name>
</gene>
<organism evidence="1 2">
    <name type="scientific">Colletotrichum incanum</name>
    <name type="common">Soybean anthracnose fungus</name>
    <dbReference type="NCBI Taxonomy" id="1573173"/>
    <lineage>
        <taxon>Eukaryota</taxon>
        <taxon>Fungi</taxon>
        <taxon>Dikarya</taxon>
        <taxon>Ascomycota</taxon>
        <taxon>Pezizomycotina</taxon>
        <taxon>Sordariomycetes</taxon>
        <taxon>Hypocreomycetidae</taxon>
        <taxon>Glomerellales</taxon>
        <taxon>Glomerellaceae</taxon>
        <taxon>Colletotrichum</taxon>
        <taxon>Colletotrichum spaethianum species complex</taxon>
    </lineage>
</organism>
<proteinExistence type="predicted"/>
<dbReference type="EMBL" id="LFIW01001390">
    <property type="protein sequence ID" value="KZL82391.1"/>
    <property type="molecule type" value="Genomic_DNA"/>
</dbReference>
<evidence type="ECO:0000313" key="2">
    <source>
        <dbReference type="Proteomes" id="UP000076584"/>
    </source>
</evidence>
<dbReference type="STRING" id="1573173.A0A167CBT8"/>
<keyword evidence="2" id="KW-1185">Reference proteome</keyword>
<dbReference type="AlphaFoldDB" id="A0A167CBT8"/>
<protein>
    <submittedName>
        <fullName evidence="1">C6 zinc finger domain-containing protein</fullName>
    </submittedName>
</protein>